<feature type="non-terminal residue" evidence="1">
    <location>
        <position position="1"/>
    </location>
</feature>
<comment type="caution">
    <text evidence="1">The sequence shown here is derived from an EMBL/GenBank/DDBJ whole genome shotgun (WGS) entry which is preliminary data.</text>
</comment>
<proteinExistence type="predicted"/>
<evidence type="ECO:0000313" key="1">
    <source>
        <dbReference type="EMBL" id="GAF95516.1"/>
    </source>
</evidence>
<organism evidence="1">
    <name type="scientific">marine sediment metagenome</name>
    <dbReference type="NCBI Taxonomy" id="412755"/>
    <lineage>
        <taxon>unclassified sequences</taxon>
        <taxon>metagenomes</taxon>
        <taxon>ecological metagenomes</taxon>
    </lineage>
</organism>
<name>X0U870_9ZZZZ</name>
<reference evidence="1" key="1">
    <citation type="journal article" date="2014" name="Front. Microbiol.">
        <title>High frequency of phylogenetically diverse reductive dehalogenase-homologous genes in deep subseafloor sedimentary metagenomes.</title>
        <authorList>
            <person name="Kawai M."/>
            <person name="Futagami T."/>
            <person name="Toyoda A."/>
            <person name="Takaki Y."/>
            <person name="Nishi S."/>
            <person name="Hori S."/>
            <person name="Arai W."/>
            <person name="Tsubouchi T."/>
            <person name="Morono Y."/>
            <person name="Uchiyama I."/>
            <person name="Ito T."/>
            <person name="Fujiyama A."/>
            <person name="Inagaki F."/>
            <person name="Takami H."/>
        </authorList>
    </citation>
    <scope>NUCLEOTIDE SEQUENCE</scope>
    <source>
        <strain evidence="1">Expedition CK06-06</strain>
    </source>
</reference>
<dbReference type="AlphaFoldDB" id="X0U870"/>
<protein>
    <submittedName>
        <fullName evidence="1">Uncharacterized protein</fullName>
    </submittedName>
</protein>
<gene>
    <name evidence="1" type="ORF">S01H1_24509</name>
</gene>
<sequence>AAPEKISRFYGIFGGKAGESGVESFLDFLHSLGVKTQLRD</sequence>
<feature type="non-terminal residue" evidence="1">
    <location>
        <position position="40"/>
    </location>
</feature>
<accession>X0U870</accession>
<dbReference type="EMBL" id="BARS01014643">
    <property type="protein sequence ID" value="GAF95516.1"/>
    <property type="molecule type" value="Genomic_DNA"/>
</dbReference>